<reference evidence="1" key="2">
    <citation type="submission" date="2021-04" db="EMBL/GenBank/DDBJ databases">
        <authorList>
            <person name="Gilroy R."/>
        </authorList>
    </citation>
    <scope>NUCLEOTIDE SEQUENCE</scope>
    <source>
        <strain evidence="1">CHK199-9574</strain>
    </source>
</reference>
<organism evidence="1 2">
    <name type="scientific">Candidatus Borkfalkia excrementavium</name>
    <dbReference type="NCBI Taxonomy" id="2838505"/>
    <lineage>
        <taxon>Bacteria</taxon>
        <taxon>Bacillati</taxon>
        <taxon>Bacillota</taxon>
        <taxon>Clostridia</taxon>
        <taxon>Christensenellales</taxon>
        <taxon>Christensenellaceae</taxon>
        <taxon>Candidatus Borkfalkia</taxon>
    </lineage>
</organism>
<protein>
    <submittedName>
        <fullName evidence="1">Uncharacterized protein</fullName>
    </submittedName>
</protein>
<gene>
    <name evidence="1" type="ORF">H9728_05980</name>
</gene>
<dbReference type="EMBL" id="DXCO01000037">
    <property type="protein sequence ID" value="HIY78575.1"/>
    <property type="molecule type" value="Genomic_DNA"/>
</dbReference>
<reference evidence="1" key="1">
    <citation type="journal article" date="2021" name="PeerJ">
        <title>Extensive microbial diversity within the chicken gut microbiome revealed by metagenomics and culture.</title>
        <authorList>
            <person name="Gilroy R."/>
            <person name="Ravi A."/>
            <person name="Getino M."/>
            <person name="Pursley I."/>
            <person name="Horton D.L."/>
            <person name="Alikhan N.F."/>
            <person name="Baker D."/>
            <person name="Gharbi K."/>
            <person name="Hall N."/>
            <person name="Watson M."/>
            <person name="Adriaenssens E.M."/>
            <person name="Foster-Nyarko E."/>
            <person name="Jarju S."/>
            <person name="Secka A."/>
            <person name="Antonio M."/>
            <person name="Oren A."/>
            <person name="Chaudhuri R.R."/>
            <person name="La Ragione R."/>
            <person name="Hildebrand F."/>
            <person name="Pallen M.J."/>
        </authorList>
    </citation>
    <scope>NUCLEOTIDE SEQUENCE</scope>
    <source>
        <strain evidence="1">CHK199-9574</strain>
    </source>
</reference>
<dbReference type="AlphaFoldDB" id="A0A9D1Z806"/>
<proteinExistence type="predicted"/>
<comment type="caution">
    <text evidence="1">The sequence shown here is derived from an EMBL/GenBank/DDBJ whole genome shotgun (WGS) entry which is preliminary data.</text>
</comment>
<name>A0A9D1Z806_9FIRM</name>
<evidence type="ECO:0000313" key="2">
    <source>
        <dbReference type="Proteomes" id="UP000824135"/>
    </source>
</evidence>
<sequence length="95" mass="11507">MENEKAKKSTKCVYCGHYEGYYTKGLHCFERTKQGFCEQHNKVVNNGDTCDCWETNRHRFYFRKRVISRALYEMLMDISAIRQIIQEEQEERKNL</sequence>
<evidence type="ECO:0000313" key="1">
    <source>
        <dbReference type="EMBL" id="HIY78575.1"/>
    </source>
</evidence>
<accession>A0A9D1Z806</accession>
<dbReference type="Proteomes" id="UP000824135">
    <property type="component" value="Unassembled WGS sequence"/>
</dbReference>